<evidence type="ECO:0000256" key="3">
    <source>
        <dbReference type="ARBA" id="ARBA00023239"/>
    </source>
</evidence>
<sequence>MSTKVGLHVSNKKAYVWSPQDLHTLRADHHITASLIGTLPSVAQQNVFLGLPLSLMPEEVVYLLEKGLVVLLDDSTSHRQPTPAELQSWHEARREEALAEIQGREKSEAFRAVESTGKGKGKGKTSEAALQKRKEREERKARKAAVKGGEDAQGELGVLAPDEAPVEPAPESAPIPSREAPLPTHTIRIPTTSHPQYPWFEPTTYSTLSDAKAAGIWTYPDTPEERARCAVFRDLITKGYFLGGGMKFGGDWLVYPGDPLRYHSHFVATVFPTPTSLLRPMDIVAFGRLGTATKKAHLLCGWDQKTGEVDYYSIEWASFG</sequence>
<evidence type="ECO:0000256" key="6">
    <source>
        <dbReference type="SAM" id="MobiDB-lite"/>
    </source>
</evidence>
<dbReference type="SUPFAM" id="SSF53032">
    <property type="entry name" value="tRNA-intron endonuclease catalytic domain-like"/>
    <property type="match status" value="1"/>
</dbReference>
<dbReference type="InterPro" id="IPR036167">
    <property type="entry name" value="tRNA_intron_Endo_cat-like_sf"/>
</dbReference>
<keyword evidence="2 4" id="KW-0819">tRNA processing</keyword>
<dbReference type="AlphaFoldDB" id="A0A067MKI4"/>
<name>A0A067MKI4_BOTB1</name>
<evidence type="ECO:0000256" key="4">
    <source>
        <dbReference type="PIRNR" id="PIRNR017250"/>
    </source>
</evidence>
<dbReference type="PANTHER" id="PTHR13070">
    <property type="entry name" value="TRNA-SPLICING ENDONUCLEASE SUBUNIT SEN34-RELATED"/>
    <property type="match status" value="1"/>
</dbReference>
<dbReference type="Pfam" id="PF01974">
    <property type="entry name" value="tRNA_int_endo"/>
    <property type="match status" value="1"/>
</dbReference>
<keyword evidence="10" id="KW-1185">Reference proteome</keyword>
<dbReference type="CDD" id="cd22363">
    <property type="entry name" value="tRNA-intron_lyase_C"/>
    <property type="match status" value="1"/>
</dbReference>
<dbReference type="InterPro" id="IPR006677">
    <property type="entry name" value="tRNA_intron_Endonuc_cat-like"/>
</dbReference>
<feature type="domain" description="TSEN34 N-terminal" evidence="8">
    <location>
        <begin position="6"/>
        <end position="74"/>
    </location>
</feature>
<dbReference type="InterPro" id="IPR016690">
    <property type="entry name" value="TSEN34"/>
</dbReference>
<dbReference type="OrthoDB" id="48041at2759"/>
<dbReference type="HOGENOM" id="CLU_049366_0_0_1"/>
<evidence type="ECO:0000313" key="10">
    <source>
        <dbReference type="Proteomes" id="UP000027195"/>
    </source>
</evidence>
<dbReference type="STRING" id="930990.A0A067MKI4"/>
<evidence type="ECO:0000259" key="7">
    <source>
        <dbReference type="Pfam" id="PF01974"/>
    </source>
</evidence>
<feature type="domain" description="tRNA intron endonuclease catalytic" evidence="7">
    <location>
        <begin position="228"/>
        <end position="311"/>
    </location>
</feature>
<evidence type="ECO:0000256" key="5">
    <source>
        <dbReference type="PIRSR" id="PIRSR017250-50"/>
    </source>
</evidence>
<keyword evidence="3 4" id="KW-0456">Lyase</keyword>
<gene>
    <name evidence="9" type="ORF">BOTBODRAFT_189340</name>
</gene>
<dbReference type="Gene3D" id="3.40.1350.10">
    <property type="match status" value="1"/>
</dbReference>
<dbReference type="PIRSF" id="PIRSF017250">
    <property type="entry name" value="tRNA_splic_SEN34"/>
    <property type="match status" value="1"/>
</dbReference>
<evidence type="ECO:0000313" key="9">
    <source>
        <dbReference type="EMBL" id="KDQ12352.1"/>
    </source>
</evidence>
<dbReference type="EMBL" id="KL198051">
    <property type="protein sequence ID" value="KDQ12352.1"/>
    <property type="molecule type" value="Genomic_DNA"/>
</dbReference>
<dbReference type="Proteomes" id="UP000027195">
    <property type="component" value="Unassembled WGS sequence"/>
</dbReference>
<comment type="function">
    <text evidence="4">Constitutes one of the two catalytic subunit of the tRNA-splicing endonuclease complex, a complex responsible for identification and cleavage of the splice sites in pre-tRNA. It cleaves pre-tRNA at the 5'- and 3'-splice sites to release the intron. The products are an intron and two tRNA half-molecules bearing 2',3'-cyclic phosphate and 5'-OH termini. There are no conserved sequences at the splice sites, but the intron is invariably located at the same site in the gene, placing the splice sites an invariant distance from the constant structural features of the tRNA body.</text>
</comment>
<dbReference type="InterPro" id="IPR011856">
    <property type="entry name" value="tRNA_endonuc-like_dom_sf"/>
</dbReference>
<evidence type="ECO:0000256" key="2">
    <source>
        <dbReference type="ARBA" id="ARBA00022694"/>
    </source>
</evidence>
<dbReference type="FunCoup" id="A0A067MKI4">
    <property type="interactions" value="48"/>
</dbReference>
<dbReference type="GO" id="GO:0000379">
    <property type="term" value="P:tRNA-type intron splice site recognition and cleavage"/>
    <property type="evidence" value="ECO:0007669"/>
    <property type="project" value="UniProtKB-UniRule"/>
</dbReference>
<feature type="region of interest" description="Disordered" evidence="6">
    <location>
        <begin position="107"/>
        <end position="183"/>
    </location>
</feature>
<dbReference type="InterPro" id="IPR059049">
    <property type="entry name" value="TSEN34_N"/>
</dbReference>
<feature type="active site" evidence="5">
    <location>
        <position position="263"/>
    </location>
</feature>
<comment type="similarity">
    <text evidence="1 4">Belongs to the tRNA-intron endonuclease family.</text>
</comment>
<dbReference type="GO" id="GO:0000213">
    <property type="term" value="F:tRNA-intron lyase activity"/>
    <property type="evidence" value="ECO:0007669"/>
    <property type="project" value="UniProtKB-UniRule"/>
</dbReference>
<dbReference type="Pfam" id="PF26577">
    <property type="entry name" value="TSEN34_N"/>
    <property type="match status" value="1"/>
</dbReference>
<dbReference type="PANTHER" id="PTHR13070:SF0">
    <property type="entry name" value="TRNA-SPLICING ENDONUCLEASE SUBUNIT SEN34"/>
    <property type="match status" value="1"/>
</dbReference>
<dbReference type="GO" id="GO:0000214">
    <property type="term" value="C:tRNA-intron endonuclease complex"/>
    <property type="evidence" value="ECO:0007669"/>
    <property type="project" value="UniProtKB-UniRule"/>
</dbReference>
<reference evidence="10" key="1">
    <citation type="journal article" date="2014" name="Proc. Natl. Acad. Sci. U.S.A.">
        <title>Extensive sampling of basidiomycete genomes demonstrates inadequacy of the white-rot/brown-rot paradigm for wood decay fungi.</title>
        <authorList>
            <person name="Riley R."/>
            <person name="Salamov A.A."/>
            <person name="Brown D.W."/>
            <person name="Nagy L.G."/>
            <person name="Floudas D."/>
            <person name="Held B.W."/>
            <person name="Levasseur A."/>
            <person name="Lombard V."/>
            <person name="Morin E."/>
            <person name="Otillar R."/>
            <person name="Lindquist E.A."/>
            <person name="Sun H."/>
            <person name="LaButti K.M."/>
            <person name="Schmutz J."/>
            <person name="Jabbour D."/>
            <person name="Luo H."/>
            <person name="Baker S.E."/>
            <person name="Pisabarro A.G."/>
            <person name="Walton J.D."/>
            <person name="Blanchette R.A."/>
            <person name="Henrissat B."/>
            <person name="Martin F."/>
            <person name="Cullen D."/>
            <person name="Hibbett D.S."/>
            <person name="Grigoriev I.V."/>
        </authorList>
    </citation>
    <scope>NUCLEOTIDE SEQUENCE [LARGE SCALE GENOMIC DNA]</scope>
    <source>
        <strain evidence="10">FD-172 SS1</strain>
    </source>
</reference>
<dbReference type="GO" id="GO:0003676">
    <property type="term" value="F:nucleic acid binding"/>
    <property type="evidence" value="ECO:0007669"/>
    <property type="project" value="InterPro"/>
</dbReference>
<feature type="compositionally biased region" description="Basic and acidic residues" evidence="6">
    <location>
        <begin position="130"/>
        <end position="140"/>
    </location>
</feature>
<dbReference type="InParanoid" id="A0A067MKI4"/>
<proteinExistence type="inferred from homology"/>
<evidence type="ECO:0000259" key="8">
    <source>
        <dbReference type="Pfam" id="PF26577"/>
    </source>
</evidence>
<protein>
    <recommendedName>
        <fullName evidence="4">tRNA-splicing endonuclease subunit Sen34</fullName>
        <ecNumber evidence="4">4.6.1.16</ecNumber>
    </recommendedName>
</protein>
<feature type="active site" evidence="5">
    <location>
        <position position="255"/>
    </location>
</feature>
<feature type="active site" evidence="5">
    <location>
        <position position="295"/>
    </location>
</feature>
<dbReference type="EC" id="4.6.1.16" evidence="4"/>
<accession>A0A067MKI4</accession>
<organism evidence="9 10">
    <name type="scientific">Botryobasidium botryosum (strain FD-172 SS1)</name>
    <dbReference type="NCBI Taxonomy" id="930990"/>
    <lineage>
        <taxon>Eukaryota</taxon>
        <taxon>Fungi</taxon>
        <taxon>Dikarya</taxon>
        <taxon>Basidiomycota</taxon>
        <taxon>Agaricomycotina</taxon>
        <taxon>Agaricomycetes</taxon>
        <taxon>Cantharellales</taxon>
        <taxon>Botryobasidiaceae</taxon>
        <taxon>Botryobasidium</taxon>
    </lineage>
</organism>
<evidence type="ECO:0000256" key="1">
    <source>
        <dbReference type="ARBA" id="ARBA00008078"/>
    </source>
</evidence>